<evidence type="ECO:0000313" key="3">
    <source>
        <dbReference type="Proteomes" id="UP000669179"/>
    </source>
</evidence>
<dbReference type="RefSeq" id="WP_208264103.1">
    <property type="nucleotide sequence ID" value="NZ_JAGEOJ010000045.1"/>
</dbReference>
<organism evidence="2 3">
    <name type="scientific">Actinomadura barringtoniae</name>
    <dbReference type="NCBI Taxonomy" id="1427535"/>
    <lineage>
        <taxon>Bacteria</taxon>
        <taxon>Bacillati</taxon>
        <taxon>Actinomycetota</taxon>
        <taxon>Actinomycetes</taxon>
        <taxon>Streptosporangiales</taxon>
        <taxon>Thermomonosporaceae</taxon>
        <taxon>Actinomadura</taxon>
    </lineage>
</organism>
<dbReference type="AlphaFoldDB" id="A0A939PMT9"/>
<keyword evidence="3" id="KW-1185">Reference proteome</keyword>
<proteinExistence type="predicted"/>
<evidence type="ECO:0008006" key="4">
    <source>
        <dbReference type="Google" id="ProtNLM"/>
    </source>
</evidence>
<dbReference type="EMBL" id="JAGEOJ010000045">
    <property type="protein sequence ID" value="MBO2455862.1"/>
    <property type="molecule type" value="Genomic_DNA"/>
</dbReference>
<gene>
    <name evidence="2" type="ORF">J4573_52920</name>
</gene>
<evidence type="ECO:0000256" key="1">
    <source>
        <dbReference type="SAM" id="MobiDB-lite"/>
    </source>
</evidence>
<feature type="compositionally biased region" description="Basic and acidic residues" evidence="1">
    <location>
        <begin position="109"/>
        <end position="119"/>
    </location>
</feature>
<feature type="region of interest" description="Disordered" evidence="1">
    <location>
        <begin position="106"/>
        <end position="130"/>
    </location>
</feature>
<sequence length="130" mass="14640">MSDQDDRPPVPAIERLGSRGTVLWNRVTETWDLKPDELELLSAACRTVDHIAAMEKELEGQPLTVLGSQRQPVINPLVSELRFYRAALASHLRALRIPDSEDEGAEVLPMDRKMTRSESGRVAAHARWSR</sequence>
<comment type="caution">
    <text evidence="2">The sequence shown here is derived from an EMBL/GenBank/DDBJ whole genome shotgun (WGS) entry which is preliminary data.</text>
</comment>
<name>A0A939PMT9_9ACTN</name>
<evidence type="ECO:0000313" key="2">
    <source>
        <dbReference type="EMBL" id="MBO2455862.1"/>
    </source>
</evidence>
<accession>A0A939PMT9</accession>
<dbReference type="Proteomes" id="UP000669179">
    <property type="component" value="Unassembled WGS sequence"/>
</dbReference>
<reference evidence="2" key="1">
    <citation type="submission" date="2021-03" db="EMBL/GenBank/DDBJ databases">
        <authorList>
            <person name="Kanchanasin P."/>
            <person name="Saeng-In P."/>
            <person name="Phongsopitanun W."/>
            <person name="Yuki M."/>
            <person name="Kudo T."/>
            <person name="Ohkuma M."/>
            <person name="Tanasupawat S."/>
        </authorList>
    </citation>
    <scope>NUCLEOTIDE SEQUENCE</scope>
    <source>
        <strain evidence="2">GKU 128</strain>
    </source>
</reference>
<protein>
    <recommendedName>
        <fullName evidence="4">P27 family phage terminase small subunit</fullName>
    </recommendedName>
</protein>